<accession>A0A0D2EU44</accession>
<keyword evidence="2" id="KW-1185">Reference proteome</keyword>
<sequence length="165" mass="18884">MRMIVNTNLGPSNHDVELNQRFMAICNHMSMNIDHVFNVRVIPSKRCNAHFKIFGLLPPNFEICLLYTQGVPIPATLELKISSTYELRICFRNTNGTRPRRNTFWVLTILHLWVLLNLKPQLADIWGVCECRNQLKASEQLEVVVQGLQSVAGVVPTWSTLPRAM</sequence>
<dbReference type="EMBL" id="KN847322">
    <property type="protein sequence ID" value="KIW51339.1"/>
    <property type="molecule type" value="Genomic_DNA"/>
</dbReference>
<dbReference type="HOGENOM" id="CLU_1610778_0_0_1"/>
<dbReference type="GeneID" id="25331980"/>
<evidence type="ECO:0000313" key="2">
    <source>
        <dbReference type="Proteomes" id="UP000054342"/>
    </source>
</evidence>
<evidence type="ECO:0000313" key="1">
    <source>
        <dbReference type="EMBL" id="KIW51339.1"/>
    </source>
</evidence>
<proteinExistence type="predicted"/>
<dbReference type="Proteomes" id="UP000054342">
    <property type="component" value="Unassembled WGS sequence"/>
</dbReference>
<dbReference type="AlphaFoldDB" id="A0A0D2EU44"/>
<reference evidence="1 2" key="1">
    <citation type="submission" date="2015-01" db="EMBL/GenBank/DDBJ databases">
        <title>The Genome Sequence of Exophiala xenobiotica CBS118157.</title>
        <authorList>
            <consortium name="The Broad Institute Genomics Platform"/>
            <person name="Cuomo C."/>
            <person name="de Hoog S."/>
            <person name="Gorbushina A."/>
            <person name="Stielow B."/>
            <person name="Teixiera M."/>
            <person name="Abouelleil A."/>
            <person name="Chapman S.B."/>
            <person name="Priest M."/>
            <person name="Young S.K."/>
            <person name="Wortman J."/>
            <person name="Nusbaum C."/>
            <person name="Birren B."/>
        </authorList>
    </citation>
    <scope>NUCLEOTIDE SEQUENCE [LARGE SCALE GENOMIC DNA]</scope>
    <source>
        <strain evidence="1 2">CBS 118157</strain>
    </source>
</reference>
<organism evidence="1 2">
    <name type="scientific">Exophiala xenobiotica</name>
    <dbReference type="NCBI Taxonomy" id="348802"/>
    <lineage>
        <taxon>Eukaryota</taxon>
        <taxon>Fungi</taxon>
        <taxon>Dikarya</taxon>
        <taxon>Ascomycota</taxon>
        <taxon>Pezizomycotina</taxon>
        <taxon>Eurotiomycetes</taxon>
        <taxon>Chaetothyriomycetidae</taxon>
        <taxon>Chaetothyriales</taxon>
        <taxon>Herpotrichiellaceae</taxon>
        <taxon>Exophiala</taxon>
    </lineage>
</organism>
<protein>
    <submittedName>
        <fullName evidence="1">Uncharacterized protein</fullName>
    </submittedName>
</protein>
<name>A0A0D2EU44_9EURO</name>
<dbReference type="RefSeq" id="XP_013311923.1">
    <property type="nucleotide sequence ID" value="XM_013456469.1"/>
</dbReference>
<gene>
    <name evidence="1" type="ORF">PV05_10072</name>
</gene>